<reference evidence="1 2" key="1">
    <citation type="submission" date="2012-10" db="EMBL/GenBank/DDBJ databases">
        <title>Genome sequence of Vibrio Cholerae HENC-02.</title>
        <authorList>
            <person name="Eppinger M."/>
            <person name="Hasan N.A."/>
            <person name="Sengamalay N."/>
            <person name="Hine E."/>
            <person name="Su Q."/>
            <person name="Daugherty S.C."/>
            <person name="Young S."/>
            <person name="Sadzewicz L."/>
            <person name="Tallon L."/>
            <person name="Cebula T.A."/>
            <person name="Ravel J."/>
            <person name="Colwell R.R."/>
        </authorList>
    </citation>
    <scope>NUCLEOTIDE SEQUENCE [LARGE SCALE GENOMIC DNA]</scope>
    <source>
        <strain evidence="1 2">HENC-02</strain>
    </source>
</reference>
<protein>
    <submittedName>
        <fullName evidence="1">Uncharacterized protein</fullName>
    </submittedName>
</protein>
<evidence type="ECO:0000313" key="1">
    <source>
        <dbReference type="EMBL" id="EKM30946.1"/>
    </source>
</evidence>
<dbReference type="AlphaFoldDB" id="A0A454DK79"/>
<comment type="caution">
    <text evidence="1">The sequence shown here is derived from an EMBL/GenBank/DDBJ whole genome shotgun (WGS) entry which is preliminary data.</text>
</comment>
<proteinExistence type="predicted"/>
<dbReference type="EMBL" id="AJSR01001424">
    <property type="protein sequence ID" value="EKM30946.1"/>
    <property type="molecule type" value="Genomic_DNA"/>
</dbReference>
<evidence type="ECO:0000313" key="2">
    <source>
        <dbReference type="Proteomes" id="UP000008367"/>
    </source>
</evidence>
<accession>A0A454DK79</accession>
<sequence length="78" mass="8856">MMWFSHVCVDGNVVDAALFAIASWETVSFEAEFSIVAASDTELVARESAIINDFVEKDIKQVLERKERVYRLVTSTNR</sequence>
<dbReference type="Proteomes" id="UP000008367">
    <property type="component" value="Unassembled WGS sequence"/>
</dbReference>
<name>A0A454DK79_VIBHA</name>
<organism evidence="1 2">
    <name type="scientific">Vibrio harveyi</name>
    <name type="common">Beneckea harveyi</name>
    <dbReference type="NCBI Taxonomy" id="669"/>
    <lineage>
        <taxon>Bacteria</taxon>
        <taxon>Pseudomonadati</taxon>
        <taxon>Pseudomonadota</taxon>
        <taxon>Gammaproteobacteria</taxon>
        <taxon>Vibrionales</taxon>
        <taxon>Vibrionaceae</taxon>
        <taxon>Vibrio</taxon>
    </lineage>
</organism>
<gene>
    <name evidence="1" type="ORF">VCHENC02_3359</name>
</gene>